<keyword evidence="10 15" id="KW-0239">DNA-directed DNA polymerase</keyword>
<comment type="catalytic activity">
    <reaction evidence="14 15">
        <text>DNA(n) + a 2'-deoxyribonucleoside 5'-triphosphate = DNA(n+1) + diphosphate</text>
        <dbReference type="Rhea" id="RHEA:22508"/>
        <dbReference type="Rhea" id="RHEA-COMP:17339"/>
        <dbReference type="Rhea" id="RHEA-COMP:17340"/>
        <dbReference type="ChEBI" id="CHEBI:33019"/>
        <dbReference type="ChEBI" id="CHEBI:61560"/>
        <dbReference type="ChEBI" id="CHEBI:173112"/>
        <dbReference type="EC" id="2.7.7.7"/>
    </reaction>
</comment>
<keyword evidence="9 15" id="KW-0227">DNA damage</keyword>
<dbReference type="InterPro" id="IPR036420">
    <property type="entry name" value="BRCT_dom_sf"/>
</dbReference>
<dbReference type="RefSeq" id="XP_051448835.1">
    <property type="nucleotide sequence ID" value="XM_051585505.1"/>
</dbReference>
<dbReference type="Gene3D" id="3.30.460.10">
    <property type="entry name" value="Beta Polymerase, domain 2"/>
    <property type="match status" value="1"/>
</dbReference>
<dbReference type="InterPro" id="IPR002054">
    <property type="entry name" value="DNA-dir_DNA_pol_X"/>
</dbReference>
<dbReference type="CDD" id="cd00141">
    <property type="entry name" value="NT_POLXc"/>
    <property type="match status" value="1"/>
</dbReference>
<dbReference type="GO" id="GO:0003887">
    <property type="term" value="F:DNA-directed DNA polymerase activity"/>
    <property type="evidence" value="ECO:0007669"/>
    <property type="project" value="UniProtKB-UniRule"/>
</dbReference>
<dbReference type="PANTHER" id="PTHR11276">
    <property type="entry name" value="DNA POLYMERASE TYPE-X FAMILY MEMBER"/>
    <property type="match status" value="1"/>
</dbReference>
<keyword evidence="12" id="KW-0456">Lyase</keyword>
<keyword evidence="7" id="KW-0235">DNA replication</keyword>
<dbReference type="Gene3D" id="1.10.150.110">
    <property type="entry name" value="DNA polymerase beta, N-terminal domain-like"/>
    <property type="match status" value="1"/>
</dbReference>
<dbReference type="GO" id="GO:0006303">
    <property type="term" value="P:double-strand break repair via nonhomologous end joining"/>
    <property type="evidence" value="ECO:0007669"/>
    <property type="project" value="TreeGrafter"/>
</dbReference>
<reference evidence="18" key="2">
    <citation type="journal article" date="2022" name="Proc. Natl. Acad. Sci. U.S.A.">
        <title>Diploid-dominant life cycles characterize the early evolution of Fungi.</title>
        <authorList>
            <person name="Amses K.R."/>
            <person name="Simmons D.R."/>
            <person name="Longcore J.E."/>
            <person name="Mondo S.J."/>
            <person name="Seto K."/>
            <person name="Jeronimo G.H."/>
            <person name="Bonds A.E."/>
            <person name="Quandt C.A."/>
            <person name="Davis W.J."/>
            <person name="Chang Y."/>
            <person name="Federici B.A."/>
            <person name="Kuo A."/>
            <person name="LaButti K."/>
            <person name="Pangilinan J."/>
            <person name="Andreopoulos W."/>
            <person name="Tritt A."/>
            <person name="Riley R."/>
            <person name="Hundley H."/>
            <person name="Johnson J."/>
            <person name="Lipzen A."/>
            <person name="Barry K."/>
            <person name="Lang B.F."/>
            <person name="Cuomo C.A."/>
            <person name="Buchler N.E."/>
            <person name="Grigoriev I.V."/>
            <person name="Spatafora J.W."/>
            <person name="Stajich J.E."/>
            <person name="James T.Y."/>
        </authorList>
    </citation>
    <scope>NUCLEOTIDE SEQUENCE</scope>
    <source>
        <strain evidence="18">AG</strain>
    </source>
</reference>
<evidence type="ECO:0000256" key="1">
    <source>
        <dbReference type="ARBA" id="ARBA00001936"/>
    </source>
</evidence>
<comment type="caution">
    <text evidence="18">The sequence shown here is derived from an EMBL/GenBank/DDBJ whole genome shotgun (WGS) entry which is preliminary data.</text>
</comment>
<dbReference type="AlphaFoldDB" id="A0AAD5HIM1"/>
<feature type="region of interest" description="Disordered" evidence="16">
    <location>
        <begin position="160"/>
        <end position="218"/>
    </location>
</feature>
<evidence type="ECO:0000256" key="10">
    <source>
        <dbReference type="ARBA" id="ARBA00022932"/>
    </source>
</evidence>
<dbReference type="SMART" id="SM00483">
    <property type="entry name" value="POLXc"/>
    <property type="match status" value="1"/>
</dbReference>
<dbReference type="SUPFAM" id="SSF81301">
    <property type="entry name" value="Nucleotidyltransferase"/>
    <property type="match status" value="1"/>
</dbReference>
<evidence type="ECO:0000313" key="18">
    <source>
        <dbReference type="EMBL" id="KAI8583831.1"/>
    </source>
</evidence>
<evidence type="ECO:0000256" key="14">
    <source>
        <dbReference type="ARBA" id="ARBA00049244"/>
    </source>
</evidence>
<feature type="domain" description="BRCT" evidence="17">
    <location>
        <begin position="1"/>
        <end position="91"/>
    </location>
</feature>
<keyword evidence="8" id="KW-0479">Metal-binding</keyword>
<keyword evidence="5 15" id="KW-0808">Transferase</keyword>
<dbReference type="GeneID" id="75910853"/>
<dbReference type="PRINTS" id="PR00869">
    <property type="entry name" value="DNAPOLX"/>
</dbReference>
<feature type="region of interest" description="Disordered" evidence="16">
    <location>
        <begin position="100"/>
        <end position="134"/>
    </location>
</feature>
<dbReference type="InterPro" id="IPR037160">
    <property type="entry name" value="DNA_Pol_thumb_sf"/>
</dbReference>
<dbReference type="FunFam" id="1.10.150.20:FF:000010">
    <property type="entry name" value="DNA polymerase lambda"/>
    <property type="match status" value="1"/>
</dbReference>
<dbReference type="EC" id="2.7.7.7" evidence="15"/>
<evidence type="ECO:0000256" key="4">
    <source>
        <dbReference type="ARBA" id="ARBA00022634"/>
    </source>
</evidence>
<comment type="function">
    <text evidence="15">DNA polymerase that functions in several pathways of DNA repair. Involved in base excision repair (BER) responsible for repair of lesions that give rise to abasic (AP) sites in DNA. Also contributes to DNA double-strand break repair by non-homologous end joining and homologous recombination. Has both template-dependent and template-independent (terminal transferase) DNA polymerase activities. Has also a 5'-deoxyribose-5-phosphate lyase (dRP lyase) activity.</text>
</comment>
<evidence type="ECO:0000256" key="11">
    <source>
        <dbReference type="ARBA" id="ARBA00023204"/>
    </source>
</evidence>
<organism evidence="18 19">
    <name type="scientific">Umbelopsis ramanniana AG</name>
    <dbReference type="NCBI Taxonomy" id="1314678"/>
    <lineage>
        <taxon>Eukaryota</taxon>
        <taxon>Fungi</taxon>
        <taxon>Fungi incertae sedis</taxon>
        <taxon>Mucoromycota</taxon>
        <taxon>Mucoromycotina</taxon>
        <taxon>Umbelopsidomycetes</taxon>
        <taxon>Umbelopsidales</taxon>
        <taxon>Umbelopsidaceae</taxon>
        <taxon>Umbelopsis</taxon>
    </lineage>
</organism>
<evidence type="ECO:0000256" key="15">
    <source>
        <dbReference type="RuleBase" id="RU366014"/>
    </source>
</evidence>
<dbReference type="Gene3D" id="1.10.150.20">
    <property type="entry name" value="5' to 3' exonuclease, C-terminal subdomain"/>
    <property type="match status" value="1"/>
</dbReference>
<dbReference type="PROSITE" id="PS50172">
    <property type="entry name" value="BRCT"/>
    <property type="match status" value="1"/>
</dbReference>
<dbReference type="Gene3D" id="3.30.210.10">
    <property type="entry name" value="DNA polymerase, thumb domain"/>
    <property type="match status" value="1"/>
</dbReference>
<dbReference type="Gene3D" id="3.40.50.10190">
    <property type="entry name" value="BRCT domain"/>
    <property type="match status" value="1"/>
</dbReference>
<proteinExistence type="inferred from homology"/>
<dbReference type="InterPro" id="IPR010996">
    <property type="entry name" value="HHH_MUS81"/>
</dbReference>
<dbReference type="GO" id="GO:0005634">
    <property type="term" value="C:nucleus"/>
    <property type="evidence" value="ECO:0007669"/>
    <property type="project" value="UniProtKB-SubCell"/>
</dbReference>
<feature type="compositionally biased region" description="Polar residues" evidence="16">
    <location>
        <begin position="197"/>
        <end position="206"/>
    </location>
</feature>
<dbReference type="SUPFAM" id="SSF47802">
    <property type="entry name" value="DNA polymerase beta, N-terminal domain-like"/>
    <property type="match status" value="1"/>
</dbReference>
<evidence type="ECO:0000256" key="2">
    <source>
        <dbReference type="ARBA" id="ARBA00004123"/>
    </source>
</evidence>
<comment type="subcellular location">
    <subcellularLocation>
        <location evidence="2 15">Nucleus</location>
    </subcellularLocation>
</comment>
<dbReference type="InterPro" id="IPR043519">
    <property type="entry name" value="NT_sf"/>
</dbReference>
<dbReference type="InterPro" id="IPR027421">
    <property type="entry name" value="DNA_pol_lamdba_lyase_dom_sf"/>
</dbReference>
<reference evidence="18" key="1">
    <citation type="submission" date="2021-06" db="EMBL/GenBank/DDBJ databases">
        <authorList>
            <consortium name="DOE Joint Genome Institute"/>
            <person name="Mondo S.J."/>
            <person name="Amses K.R."/>
            <person name="Simmons D.R."/>
            <person name="Longcore J.E."/>
            <person name="Seto K."/>
            <person name="Alves G.H."/>
            <person name="Bonds A.E."/>
            <person name="Quandt C.A."/>
            <person name="Davis W.J."/>
            <person name="Chang Y."/>
            <person name="Letcher P.M."/>
            <person name="Powell M.J."/>
            <person name="Kuo A."/>
            <person name="Labutti K."/>
            <person name="Pangilinan J."/>
            <person name="Andreopoulos W."/>
            <person name="Tritt A."/>
            <person name="Riley R."/>
            <person name="Hundley H."/>
            <person name="Johnson J."/>
            <person name="Lipzen A."/>
            <person name="Barry K."/>
            <person name="Berbee M.L."/>
            <person name="Buchler N.E."/>
            <person name="Grigoriev I.V."/>
            <person name="Spatafora J.W."/>
            <person name="Stajich J.E."/>
            <person name="James T.Y."/>
        </authorList>
    </citation>
    <scope>NUCLEOTIDE SEQUENCE</scope>
    <source>
        <strain evidence="18">AG</strain>
    </source>
</reference>
<accession>A0AAD5HIM1</accession>
<feature type="compositionally biased region" description="Low complexity" evidence="16">
    <location>
        <begin position="113"/>
        <end position="134"/>
    </location>
</feature>
<evidence type="ECO:0000256" key="16">
    <source>
        <dbReference type="SAM" id="MobiDB-lite"/>
    </source>
</evidence>
<dbReference type="Proteomes" id="UP001206595">
    <property type="component" value="Unassembled WGS sequence"/>
</dbReference>
<evidence type="ECO:0000256" key="3">
    <source>
        <dbReference type="ARBA" id="ARBA00008323"/>
    </source>
</evidence>
<gene>
    <name evidence="18" type="ORF">K450DRAFT_220181</name>
</gene>
<protein>
    <recommendedName>
        <fullName evidence="15">DNA polymerase</fullName>
        <ecNumber evidence="15">2.7.7.7</ecNumber>
    </recommendedName>
</protein>
<dbReference type="GO" id="GO:0003677">
    <property type="term" value="F:DNA binding"/>
    <property type="evidence" value="ECO:0007669"/>
    <property type="project" value="UniProtKB-UniRule"/>
</dbReference>
<evidence type="ECO:0000256" key="13">
    <source>
        <dbReference type="ARBA" id="ARBA00023242"/>
    </source>
</evidence>
<evidence type="ECO:0000256" key="9">
    <source>
        <dbReference type="ARBA" id="ARBA00022763"/>
    </source>
</evidence>
<comment type="similarity">
    <text evidence="3 15">Belongs to the DNA polymerase type-X family.</text>
</comment>
<dbReference type="PRINTS" id="PR00870">
    <property type="entry name" value="DNAPOLXBETA"/>
</dbReference>
<evidence type="ECO:0000256" key="7">
    <source>
        <dbReference type="ARBA" id="ARBA00022705"/>
    </source>
</evidence>
<dbReference type="InterPro" id="IPR029398">
    <property type="entry name" value="PolB_thumb"/>
</dbReference>
<keyword evidence="19" id="KW-1185">Reference proteome</keyword>
<dbReference type="Pfam" id="PF14792">
    <property type="entry name" value="DNA_pol_B_palm"/>
    <property type="match status" value="1"/>
</dbReference>
<dbReference type="InterPro" id="IPR002008">
    <property type="entry name" value="DNA_pol_X_beta-like"/>
</dbReference>
<dbReference type="GO" id="GO:0046872">
    <property type="term" value="F:metal ion binding"/>
    <property type="evidence" value="ECO:0007669"/>
    <property type="project" value="UniProtKB-UniRule"/>
</dbReference>
<feature type="compositionally biased region" description="Acidic residues" evidence="16">
    <location>
        <begin position="171"/>
        <end position="188"/>
    </location>
</feature>
<evidence type="ECO:0000259" key="17">
    <source>
        <dbReference type="PROSITE" id="PS50172"/>
    </source>
</evidence>
<dbReference type="SUPFAM" id="SSF52113">
    <property type="entry name" value="BRCT domain"/>
    <property type="match status" value="1"/>
</dbReference>
<dbReference type="Pfam" id="PF16589">
    <property type="entry name" value="BRCT_2"/>
    <property type="match status" value="1"/>
</dbReference>
<dbReference type="Pfam" id="PF10391">
    <property type="entry name" value="DNA_pol_lambd_f"/>
    <property type="match status" value="1"/>
</dbReference>
<keyword evidence="6 15" id="KW-0548">Nucleotidyltransferase</keyword>
<evidence type="ECO:0000256" key="5">
    <source>
        <dbReference type="ARBA" id="ARBA00022679"/>
    </source>
</evidence>
<dbReference type="Pfam" id="PF14791">
    <property type="entry name" value="DNA_pol_B_thumb"/>
    <property type="match status" value="1"/>
</dbReference>
<dbReference type="PANTHER" id="PTHR11276:SF28">
    <property type="entry name" value="DNA POLYMERASE LAMBDA"/>
    <property type="match status" value="1"/>
</dbReference>
<name>A0AAD5HIM1_UMBRA</name>
<evidence type="ECO:0000256" key="6">
    <source>
        <dbReference type="ARBA" id="ARBA00022695"/>
    </source>
</evidence>
<keyword evidence="13 15" id="KW-0539">Nucleus</keyword>
<dbReference type="InterPro" id="IPR022312">
    <property type="entry name" value="DNA_pol_X"/>
</dbReference>
<keyword evidence="11 15" id="KW-0234">DNA repair</keyword>
<comment type="cofactor">
    <cofactor evidence="1">
        <name>Mn(2+)</name>
        <dbReference type="ChEBI" id="CHEBI:29035"/>
    </cofactor>
</comment>
<evidence type="ECO:0000256" key="12">
    <source>
        <dbReference type="ARBA" id="ARBA00023239"/>
    </source>
</evidence>
<evidence type="ECO:0000313" key="19">
    <source>
        <dbReference type="Proteomes" id="UP001206595"/>
    </source>
</evidence>
<dbReference type="InterPro" id="IPR001357">
    <property type="entry name" value="BRCT_dom"/>
</dbReference>
<feature type="non-terminal residue" evidence="18">
    <location>
        <position position="552"/>
    </location>
</feature>
<dbReference type="GO" id="GO:0016829">
    <property type="term" value="F:lyase activity"/>
    <property type="evidence" value="ECO:0007669"/>
    <property type="project" value="UniProtKB-KW"/>
</dbReference>
<dbReference type="InterPro" id="IPR018944">
    <property type="entry name" value="DNA_pol_lambd_fingers_domain"/>
</dbReference>
<dbReference type="Pfam" id="PF14716">
    <property type="entry name" value="HHH_8"/>
    <property type="match status" value="1"/>
</dbReference>
<dbReference type="InterPro" id="IPR028207">
    <property type="entry name" value="DNA_pol_B_palm_palm"/>
</dbReference>
<sequence>MLDLSGNTFYILPLKLSSSEIEEVKKDIRGHKGVAVSSIGMHRANVILTCVQSAHRLERHIKTRQAKVVSMEWLNLCLEKEQWLPMEKYEIHLPKLPPETIPISSDDEAPSCSLPTTPKSNSPSPSNSSLAPSAPLQARSLEAIGLAYYRTLSIYSQGRRSTYSSQKSMADESDYNTSDEEAEQDSSLDIDHMDFLSGTQESTSNDNEPKSKNRGFSCLHPVPAEYPNKELVEIFHRMQHFRELDGDVFNAKAYRAAVVALKFYPEPLTHIRQIRDIRGIGDKIGRMIQDYIRDGKILDHEELERSPRHAVLDMFYNVYGVGHEVALQWYRTGHRSLEDVIKHERLTSAQKVGIEFYREFLEKMSRDDVEQLVATLMKQVNSIADGFQYTICGSYRRKCTAMGDVDILITHENEQRTFGLLSKLLDLLRSKGLVTHILSASVHNSRLLHADITQNRTDQALVVWQQPGQNIHRRLDVIVTPPHQYYPAILAWTGSKHFEQSLRLYCKKKTSYKVNHHGIFERSTGKMVRVNSERHAFDILGLPYLDPDQRNF</sequence>
<dbReference type="EMBL" id="MU620894">
    <property type="protein sequence ID" value="KAI8583831.1"/>
    <property type="molecule type" value="Genomic_DNA"/>
</dbReference>
<keyword evidence="4" id="KW-0237">DNA synthesis</keyword>
<dbReference type="SUPFAM" id="SSF81585">
    <property type="entry name" value="PsbU/PolX domain-like"/>
    <property type="match status" value="1"/>
</dbReference>
<evidence type="ECO:0000256" key="8">
    <source>
        <dbReference type="ARBA" id="ARBA00022723"/>
    </source>
</evidence>